<feature type="region of interest" description="Disordered" evidence="6">
    <location>
        <begin position="133"/>
        <end position="153"/>
    </location>
</feature>
<feature type="compositionally biased region" description="Pro residues" evidence="6">
    <location>
        <begin position="140"/>
        <end position="153"/>
    </location>
</feature>
<feature type="domain" description="Glucose-methanol-choline oxidoreductase N-terminal" evidence="7">
    <location>
        <begin position="77"/>
        <end position="290"/>
    </location>
</feature>
<evidence type="ECO:0000259" key="7">
    <source>
        <dbReference type="Pfam" id="PF00732"/>
    </source>
</evidence>
<dbReference type="GO" id="GO:0050660">
    <property type="term" value="F:flavin adenine dinucleotide binding"/>
    <property type="evidence" value="ECO:0007669"/>
    <property type="project" value="InterPro"/>
</dbReference>
<feature type="domain" description="Glucose-methanol-choline oxidoreductase C-terminal" evidence="9">
    <location>
        <begin position="431"/>
        <end position="485"/>
    </location>
</feature>
<dbReference type="InterPro" id="IPR036188">
    <property type="entry name" value="FAD/NAD-bd_sf"/>
</dbReference>
<keyword evidence="4" id="KW-0274">FAD</keyword>
<proteinExistence type="inferred from homology"/>
<dbReference type="SUPFAM" id="SSF51905">
    <property type="entry name" value="FAD/NAD(P)-binding domain"/>
    <property type="match status" value="1"/>
</dbReference>
<comment type="similarity">
    <text evidence="2">Belongs to the GMC oxidoreductase family.</text>
</comment>
<dbReference type="InterPro" id="IPR007867">
    <property type="entry name" value="GMC_OxRtase_C"/>
</dbReference>
<comment type="cofactor">
    <cofactor evidence="1">
        <name>FAD</name>
        <dbReference type="ChEBI" id="CHEBI:57692"/>
    </cofactor>
</comment>
<evidence type="ECO:0000259" key="8">
    <source>
        <dbReference type="Pfam" id="PF00890"/>
    </source>
</evidence>
<evidence type="ECO:0000259" key="9">
    <source>
        <dbReference type="Pfam" id="PF05199"/>
    </source>
</evidence>
<dbReference type="PANTHER" id="PTHR42784:SF1">
    <property type="entry name" value="PYRANOSE 2-OXIDASE"/>
    <property type="match status" value="1"/>
</dbReference>
<dbReference type="RefSeq" id="WP_226611794.1">
    <property type="nucleotide sequence ID" value="NZ_JAJAQI010000039.1"/>
</dbReference>
<evidence type="ECO:0000313" key="11">
    <source>
        <dbReference type="Proteomes" id="UP001139311"/>
    </source>
</evidence>
<feature type="domain" description="FAD-dependent oxidoreductase 2 FAD-binding" evidence="8">
    <location>
        <begin position="17"/>
        <end position="50"/>
    </location>
</feature>
<keyword evidence="5" id="KW-0560">Oxidoreductase</keyword>
<comment type="caution">
    <text evidence="10">The sequence shown here is derived from an EMBL/GenBank/DDBJ whole genome shotgun (WGS) entry which is preliminary data.</text>
</comment>
<name>A0A9X1IHG1_9PROT</name>
<dbReference type="Pfam" id="PF00890">
    <property type="entry name" value="FAD_binding_2"/>
    <property type="match status" value="1"/>
</dbReference>
<evidence type="ECO:0000256" key="4">
    <source>
        <dbReference type="ARBA" id="ARBA00022827"/>
    </source>
</evidence>
<protein>
    <submittedName>
        <fullName evidence="10">GMC family oxidoreductase</fullName>
    </submittedName>
</protein>
<dbReference type="InterPro" id="IPR000172">
    <property type="entry name" value="GMC_OxRdtase_N"/>
</dbReference>
<dbReference type="InterPro" id="IPR003953">
    <property type="entry name" value="FAD-dep_OxRdtase_2_FAD-bd"/>
</dbReference>
<sequence>MQMTDSSSAADLARPYDAVVVGTGAGGASLALRLGQHGLRVLLVEQGRRLEVQREAPSAPVGRFISQVMGSRETPLEIVGGRTKFYGAALYRFRESDFREVRHEGGTSPAWPITYAQLEPYYEQAERLFKVHGAPDGDPTEPPRASPYPHPPIPHGPIVARMVERLAKTGTRTAAIPSGLDYGPGGQCVLCPTCDAHYCTLDAKMDADTAALRPALRTGNVRLATNTECLAVLTDSEGRRATGIRVRHAGEEHVVRADVVAICAGLPGSATLLRRSRTGHHPEGLGNAGGALGRYLGGHSVGMIFPFVSLKTVPAFYTKTFAINEFYDEAPGWPYPAGVIQVAGQMPFWEEAGRLMRPIARLVGTHSLMCFYMTEALPTRESGFRFDGDRLGAKTEPVHNLATFNKLRDLAVAAFRRAGYPSLARKRPPYLWHEVGTARFGTDPGHSVLDPDCQVHGVRDLYVVDASTLPSAGAVNTALTIVALALRAGDHIARRSTLEAGRGAVPAGALHAPH</sequence>
<dbReference type="Proteomes" id="UP001139311">
    <property type="component" value="Unassembled WGS sequence"/>
</dbReference>
<dbReference type="Pfam" id="PF00732">
    <property type="entry name" value="GMC_oxred_N"/>
    <property type="match status" value="1"/>
</dbReference>
<dbReference type="Pfam" id="PF05199">
    <property type="entry name" value="GMC_oxred_C"/>
    <property type="match status" value="1"/>
</dbReference>
<dbReference type="AlphaFoldDB" id="A0A9X1IHG1"/>
<dbReference type="EMBL" id="JAJAQI010000039">
    <property type="protein sequence ID" value="MCB4824251.1"/>
    <property type="molecule type" value="Genomic_DNA"/>
</dbReference>
<evidence type="ECO:0000256" key="6">
    <source>
        <dbReference type="SAM" id="MobiDB-lite"/>
    </source>
</evidence>
<keyword evidence="3" id="KW-0285">Flavoprotein</keyword>
<evidence type="ECO:0000256" key="3">
    <source>
        <dbReference type="ARBA" id="ARBA00022630"/>
    </source>
</evidence>
<gene>
    <name evidence="10" type="ORF">LHA35_21200</name>
</gene>
<reference evidence="10" key="1">
    <citation type="submission" date="2021-10" db="EMBL/GenBank/DDBJ databases">
        <title>Roseicella aerolatum sp. nov., isolated from aerosols of e-waste dismantling site.</title>
        <authorList>
            <person name="Qin T."/>
        </authorList>
    </citation>
    <scope>NUCLEOTIDE SEQUENCE</scope>
    <source>
        <strain evidence="10">GB24</strain>
    </source>
</reference>
<evidence type="ECO:0000256" key="1">
    <source>
        <dbReference type="ARBA" id="ARBA00001974"/>
    </source>
</evidence>
<accession>A0A9X1IHG1</accession>
<dbReference type="InterPro" id="IPR051473">
    <property type="entry name" value="P2Ox-like"/>
</dbReference>
<evidence type="ECO:0000256" key="2">
    <source>
        <dbReference type="ARBA" id="ARBA00010790"/>
    </source>
</evidence>
<dbReference type="GO" id="GO:0016614">
    <property type="term" value="F:oxidoreductase activity, acting on CH-OH group of donors"/>
    <property type="evidence" value="ECO:0007669"/>
    <property type="project" value="InterPro"/>
</dbReference>
<keyword evidence="11" id="KW-1185">Reference proteome</keyword>
<organism evidence="10 11">
    <name type="scientific">Roseicella aerolata</name>
    <dbReference type="NCBI Taxonomy" id="2883479"/>
    <lineage>
        <taxon>Bacteria</taxon>
        <taxon>Pseudomonadati</taxon>
        <taxon>Pseudomonadota</taxon>
        <taxon>Alphaproteobacteria</taxon>
        <taxon>Acetobacterales</taxon>
        <taxon>Roseomonadaceae</taxon>
        <taxon>Roseicella</taxon>
    </lineage>
</organism>
<evidence type="ECO:0000256" key="5">
    <source>
        <dbReference type="ARBA" id="ARBA00023002"/>
    </source>
</evidence>
<evidence type="ECO:0000313" key="10">
    <source>
        <dbReference type="EMBL" id="MCB4824251.1"/>
    </source>
</evidence>
<dbReference type="PANTHER" id="PTHR42784">
    <property type="entry name" value="PYRANOSE 2-OXIDASE"/>
    <property type="match status" value="1"/>
</dbReference>
<dbReference type="Gene3D" id="3.50.50.60">
    <property type="entry name" value="FAD/NAD(P)-binding domain"/>
    <property type="match status" value="2"/>
</dbReference>